<evidence type="ECO:0000313" key="1">
    <source>
        <dbReference type="EMBL" id="KPU45273.1"/>
    </source>
</evidence>
<evidence type="ECO:0008006" key="3">
    <source>
        <dbReference type="Google" id="ProtNLM"/>
    </source>
</evidence>
<dbReference type="AlphaFoldDB" id="A0A0P8YDE8"/>
<name>A0A0P8YDE8_9CLOT</name>
<dbReference type="RefSeq" id="WP_054874261.1">
    <property type="nucleotide sequence ID" value="NZ_LKET01000026.1"/>
</dbReference>
<dbReference type="PROSITE" id="PS51257">
    <property type="entry name" value="PROKAR_LIPOPROTEIN"/>
    <property type="match status" value="1"/>
</dbReference>
<protein>
    <recommendedName>
        <fullName evidence="3">Lipoprotein</fullName>
    </recommendedName>
</protein>
<evidence type="ECO:0000313" key="2">
    <source>
        <dbReference type="Proteomes" id="UP000050326"/>
    </source>
</evidence>
<reference evidence="1 2" key="1">
    <citation type="submission" date="2015-09" db="EMBL/GenBank/DDBJ databases">
        <title>Genome sequence of Oxobacter pfennigii DSM 3222.</title>
        <authorList>
            <person name="Poehlein A."/>
            <person name="Bengelsdorf F.R."/>
            <person name="Schiel-Bengelsdorf B."/>
            <person name="Duerre P."/>
            <person name="Daniel R."/>
        </authorList>
    </citation>
    <scope>NUCLEOTIDE SEQUENCE [LARGE SCALE GENOMIC DNA]</scope>
    <source>
        <strain evidence="1 2">DSM 3222</strain>
    </source>
</reference>
<dbReference type="Proteomes" id="UP000050326">
    <property type="component" value="Unassembled WGS sequence"/>
</dbReference>
<organism evidence="1 2">
    <name type="scientific">Oxobacter pfennigii</name>
    <dbReference type="NCBI Taxonomy" id="36849"/>
    <lineage>
        <taxon>Bacteria</taxon>
        <taxon>Bacillati</taxon>
        <taxon>Bacillota</taxon>
        <taxon>Clostridia</taxon>
        <taxon>Eubacteriales</taxon>
        <taxon>Clostridiaceae</taxon>
        <taxon>Oxobacter</taxon>
    </lineage>
</organism>
<sequence>MKKIITGIIAVIFIFSLSACSSSVKKPSMYIEKAELSQQEENIAKLLGDNNDQLIYDFKLDDTVKSVQINTYKLIDGKWKMISGGGQQFPDGMGRLALDFENLAEGLRIALQSEHSSGSTKYSAEPAEEITGIGRATSMLNDLTEITYEKEIPLVVQISTAQNSINSYNVDYFFTPDEYQKHSYEHVYAITILFSQKTVGELDTAN</sequence>
<dbReference type="OrthoDB" id="1937648at2"/>
<proteinExistence type="predicted"/>
<gene>
    <name evidence="1" type="ORF">OXPF_11650</name>
</gene>
<comment type="caution">
    <text evidence="1">The sequence shown here is derived from an EMBL/GenBank/DDBJ whole genome shotgun (WGS) entry which is preliminary data.</text>
</comment>
<dbReference type="EMBL" id="LKET01000026">
    <property type="protein sequence ID" value="KPU45273.1"/>
    <property type="molecule type" value="Genomic_DNA"/>
</dbReference>
<accession>A0A0P8YDE8</accession>
<keyword evidence="2" id="KW-1185">Reference proteome</keyword>